<comment type="caution">
    <text evidence="7">The sequence shown here is derived from an EMBL/GenBank/DDBJ whole genome shotgun (WGS) entry which is preliminary data.</text>
</comment>
<feature type="binding site" evidence="4">
    <location>
        <position position="185"/>
    </location>
    <ligand>
        <name>pyridoxal 5'-phosphate</name>
        <dbReference type="ChEBI" id="CHEBI:597326"/>
    </ligand>
</feature>
<keyword evidence="3 4" id="KW-0663">Pyridoxal phosphate</keyword>
<evidence type="ECO:0000256" key="3">
    <source>
        <dbReference type="ARBA" id="ARBA00022898"/>
    </source>
</evidence>
<dbReference type="GO" id="GO:0019441">
    <property type="term" value="P:L-tryptophan catabolic process to kynurenine"/>
    <property type="evidence" value="ECO:0007669"/>
    <property type="project" value="TreeGrafter"/>
</dbReference>
<evidence type="ECO:0000313" key="8">
    <source>
        <dbReference type="Proteomes" id="UP000759537"/>
    </source>
</evidence>
<proteinExistence type="inferred from homology"/>
<dbReference type="GO" id="GO:0030170">
    <property type="term" value="F:pyridoxal phosphate binding"/>
    <property type="evidence" value="ECO:0007669"/>
    <property type="project" value="UniProtKB-UniRule"/>
</dbReference>
<dbReference type="GO" id="GO:0097053">
    <property type="term" value="P:L-kynurenine catabolic process"/>
    <property type="evidence" value="ECO:0007669"/>
    <property type="project" value="UniProtKB-UniRule"/>
</dbReference>
<dbReference type="HAMAP" id="MF_01970">
    <property type="entry name" value="Kynureninase"/>
    <property type="match status" value="1"/>
</dbReference>
<keyword evidence="2 4" id="KW-0378">Hydrolase</keyword>
<evidence type="ECO:0000256" key="2">
    <source>
        <dbReference type="ARBA" id="ARBA00022801"/>
    </source>
</evidence>
<feature type="binding site" evidence="4">
    <location>
        <position position="214"/>
    </location>
    <ligand>
        <name>pyridoxal 5'-phosphate</name>
        <dbReference type="ChEBI" id="CHEBI:597326"/>
    </ligand>
</feature>
<name>A0A9P5MTS2_9AGAM</name>
<comment type="pathway">
    <text evidence="4 5">Cofactor biosynthesis; NAD(+) biosynthesis; quinolinate from L-kynurenine: step 2/3.</text>
</comment>
<dbReference type="InterPro" id="IPR010111">
    <property type="entry name" value="Kynureninase"/>
</dbReference>
<dbReference type="GO" id="GO:0030429">
    <property type="term" value="F:kynureninase activity"/>
    <property type="evidence" value="ECO:0007669"/>
    <property type="project" value="UniProtKB-UniRule"/>
</dbReference>
<dbReference type="GO" id="GO:0034354">
    <property type="term" value="P:'de novo' NAD+ biosynthetic process from L-tryptophan"/>
    <property type="evidence" value="ECO:0007669"/>
    <property type="project" value="UniProtKB-UniRule"/>
</dbReference>
<gene>
    <name evidence="4" type="primary">BNA5</name>
    <name evidence="7" type="ORF">DFH94DRAFT_64802</name>
</gene>
<comment type="similarity">
    <text evidence="4 5">Belongs to the kynureninase family.</text>
</comment>
<evidence type="ECO:0000256" key="5">
    <source>
        <dbReference type="PIRNR" id="PIRNR038800"/>
    </source>
</evidence>
<dbReference type="NCBIfam" id="TIGR01814">
    <property type="entry name" value="kynureninase"/>
    <property type="match status" value="1"/>
</dbReference>
<feature type="binding site" evidence="4">
    <location>
        <position position="217"/>
    </location>
    <ligand>
        <name>pyridoxal 5'-phosphate</name>
        <dbReference type="ChEBI" id="CHEBI:597326"/>
    </ligand>
</feature>
<comment type="cofactor">
    <cofactor evidence="4 5">
        <name>pyridoxal 5'-phosphate</name>
        <dbReference type="ChEBI" id="CHEBI:597326"/>
    </cofactor>
</comment>
<feature type="binding site" evidence="4">
    <location>
        <position position="101"/>
    </location>
    <ligand>
        <name>pyridoxal 5'-phosphate</name>
        <dbReference type="ChEBI" id="CHEBI:597326"/>
    </ligand>
</feature>
<evidence type="ECO:0000313" key="7">
    <source>
        <dbReference type="EMBL" id="KAF8478629.1"/>
    </source>
</evidence>
<dbReference type="GO" id="GO:0005737">
    <property type="term" value="C:cytoplasm"/>
    <property type="evidence" value="ECO:0007669"/>
    <property type="project" value="UniProtKB-SubCell"/>
</dbReference>
<dbReference type="EMBL" id="WHVB01000011">
    <property type="protein sequence ID" value="KAF8478629.1"/>
    <property type="molecule type" value="Genomic_DNA"/>
</dbReference>
<dbReference type="GO" id="GO:0019805">
    <property type="term" value="P:quinolinate biosynthetic process"/>
    <property type="evidence" value="ECO:0007669"/>
    <property type="project" value="UniProtKB-UniRule"/>
</dbReference>
<dbReference type="OrthoDB" id="5978656at2759"/>
<reference evidence="7" key="1">
    <citation type="submission" date="2019-10" db="EMBL/GenBank/DDBJ databases">
        <authorList>
            <consortium name="DOE Joint Genome Institute"/>
            <person name="Kuo A."/>
            <person name="Miyauchi S."/>
            <person name="Kiss E."/>
            <person name="Drula E."/>
            <person name="Kohler A."/>
            <person name="Sanchez-Garcia M."/>
            <person name="Andreopoulos B."/>
            <person name="Barry K.W."/>
            <person name="Bonito G."/>
            <person name="Buee M."/>
            <person name="Carver A."/>
            <person name="Chen C."/>
            <person name="Cichocki N."/>
            <person name="Clum A."/>
            <person name="Culley D."/>
            <person name="Crous P.W."/>
            <person name="Fauchery L."/>
            <person name="Girlanda M."/>
            <person name="Hayes R."/>
            <person name="Keri Z."/>
            <person name="LaButti K."/>
            <person name="Lipzen A."/>
            <person name="Lombard V."/>
            <person name="Magnuson J."/>
            <person name="Maillard F."/>
            <person name="Morin E."/>
            <person name="Murat C."/>
            <person name="Nolan M."/>
            <person name="Ohm R."/>
            <person name="Pangilinan J."/>
            <person name="Pereira M."/>
            <person name="Perotto S."/>
            <person name="Peter M."/>
            <person name="Riley R."/>
            <person name="Sitrit Y."/>
            <person name="Stielow B."/>
            <person name="Szollosi G."/>
            <person name="Zifcakova L."/>
            <person name="Stursova M."/>
            <person name="Spatafora J.W."/>
            <person name="Tedersoo L."/>
            <person name="Vaario L.-M."/>
            <person name="Yamada A."/>
            <person name="Yan M."/>
            <person name="Wang P."/>
            <person name="Xu J."/>
            <person name="Bruns T."/>
            <person name="Baldrian P."/>
            <person name="Vilgalys R."/>
            <person name="Henrissat B."/>
            <person name="Grigoriev I.V."/>
            <person name="Hibbett D."/>
            <person name="Nagy L.G."/>
            <person name="Martin F.M."/>
        </authorList>
    </citation>
    <scope>NUCLEOTIDE SEQUENCE</scope>
    <source>
        <strain evidence="7">Prilba</strain>
    </source>
</reference>
<comment type="catalytic activity">
    <reaction evidence="4 5">
        <text>L-kynurenine + H2O = anthranilate + L-alanine + H(+)</text>
        <dbReference type="Rhea" id="RHEA:16813"/>
        <dbReference type="ChEBI" id="CHEBI:15377"/>
        <dbReference type="ChEBI" id="CHEBI:15378"/>
        <dbReference type="ChEBI" id="CHEBI:16567"/>
        <dbReference type="ChEBI" id="CHEBI:57959"/>
        <dbReference type="ChEBI" id="CHEBI:57972"/>
        <dbReference type="EC" id="3.7.1.3"/>
    </reaction>
</comment>
<dbReference type="PIRSF" id="PIRSF038800">
    <property type="entry name" value="KYNU"/>
    <property type="match status" value="1"/>
</dbReference>
<dbReference type="Proteomes" id="UP000759537">
    <property type="component" value="Unassembled WGS sequence"/>
</dbReference>
<feature type="binding site" evidence="4">
    <location>
        <begin position="129"/>
        <end position="132"/>
    </location>
    <ligand>
        <name>pyridoxal 5'-phosphate</name>
        <dbReference type="ChEBI" id="CHEBI:597326"/>
    </ligand>
</feature>
<sequence>MLSRPSFRDRFLIPTNQDVGAARVNGEDPCVYLCGNSLGLLPQAAEALVQQEFRVWGTRAVQGHHDHPHGREWMNITDHVNPLLAELIGARETEVACMGTLTANLHLMMNTFYKPTPERYKLLCEGMAFPSDQYAFASQAQLHGFNPKDAIIEMFPREGEFTLREEDILEVIEKQGSSIALVIFSGVQYYTGQWFPMQSITKAAKAQGCICGWDLAHAIGNVPLSLHDWDVDWAVWCSYKYLNSGPGGIAGLYVHEVWDQEKPRYAGWWGHDPSTRFLMPPVFSPIRGAQGLQMSNPSVLGVASLLGSLQVFKEAGMVGRLRVRSIELTAHLEELLVRSAYFVPPHEAAMRLPLCNGSTDGAQQRRPAFTIITPSDVNSRGSQLSLLFFSSDTELMQKVWEGLGSYGVIGDERHPNVIRLTPTALYNTIQDCEDAAKFLEEVLKALDI</sequence>
<keyword evidence="8" id="KW-1185">Reference proteome</keyword>
<comment type="function">
    <text evidence="4 5">Catalyzes the cleavage of L-kynurenine (L-Kyn) and L-3-hydroxykynurenine (L-3OHKyn) into anthranilic acid (AA) and 3-hydroxyanthranilic acid (3-OHAA), respectively.</text>
</comment>
<dbReference type="PANTHER" id="PTHR14084:SF0">
    <property type="entry name" value="KYNURENINASE"/>
    <property type="match status" value="1"/>
</dbReference>
<comment type="pathway">
    <text evidence="4 5">Amino-acid degradation; L-kynurenine degradation; L-alanine and anthranilate from L-kynurenine: step 1/1.</text>
</comment>
<feature type="modified residue" description="N6-(pyridoxal phosphate)lysine" evidence="4">
    <location>
        <position position="240"/>
    </location>
</feature>
<comment type="subcellular location">
    <subcellularLocation>
        <location evidence="4 5">Cytoplasm</location>
    </subcellularLocation>
</comment>
<dbReference type="InterPro" id="IPR015422">
    <property type="entry name" value="PyrdxlP-dep_Trfase_small"/>
</dbReference>
<feature type="domain" description="Aminotransferase class V" evidence="6">
    <location>
        <begin position="42"/>
        <end position="257"/>
    </location>
</feature>
<dbReference type="InterPro" id="IPR015421">
    <property type="entry name" value="PyrdxlP-dep_Trfase_major"/>
</dbReference>
<dbReference type="Gene3D" id="3.40.640.10">
    <property type="entry name" value="Type I PLP-dependent aspartate aminotransferase-like (Major domain)"/>
    <property type="match status" value="1"/>
</dbReference>
<dbReference type="SUPFAM" id="SSF53383">
    <property type="entry name" value="PLP-dependent transferases"/>
    <property type="match status" value="1"/>
</dbReference>
<dbReference type="AlphaFoldDB" id="A0A9P5MTS2"/>
<dbReference type="FunFam" id="3.40.640.10:FF:000031">
    <property type="entry name" value="Kynureninase"/>
    <property type="match status" value="1"/>
</dbReference>
<keyword evidence="4 5" id="KW-0963">Cytoplasm</keyword>
<feature type="binding site" evidence="4">
    <location>
        <position position="296"/>
    </location>
    <ligand>
        <name>pyridoxal 5'-phosphate</name>
        <dbReference type="ChEBI" id="CHEBI:597326"/>
    </ligand>
</feature>
<feature type="binding site" evidence="4">
    <location>
        <position position="239"/>
    </location>
    <ligand>
        <name>pyridoxal 5'-phosphate</name>
        <dbReference type="ChEBI" id="CHEBI:597326"/>
    </ligand>
</feature>
<evidence type="ECO:0000259" key="6">
    <source>
        <dbReference type="Pfam" id="PF00266"/>
    </source>
</evidence>
<dbReference type="GO" id="GO:0043420">
    <property type="term" value="P:anthranilate metabolic process"/>
    <property type="evidence" value="ECO:0007669"/>
    <property type="project" value="UniProtKB-UniRule"/>
</dbReference>
<evidence type="ECO:0000256" key="1">
    <source>
        <dbReference type="ARBA" id="ARBA00022642"/>
    </source>
</evidence>
<dbReference type="InterPro" id="IPR000192">
    <property type="entry name" value="Aminotrans_V_dom"/>
</dbReference>
<dbReference type="Pfam" id="PF22580">
    <property type="entry name" value="KYNU_C"/>
    <property type="match status" value="1"/>
</dbReference>
<evidence type="ECO:0000256" key="4">
    <source>
        <dbReference type="HAMAP-Rule" id="MF_03017"/>
    </source>
</evidence>
<comment type="catalytic activity">
    <reaction evidence="5">
        <text>3-hydroxy-L-kynurenine + H2O = 3-hydroxyanthranilate + L-alanine + H(+)</text>
        <dbReference type="Rhea" id="RHEA:25143"/>
        <dbReference type="ChEBI" id="CHEBI:15377"/>
        <dbReference type="ChEBI" id="CHEBI:15378"/>
        <dbReference type="ChEBI" id="CHEBI:36559"/>
        <dbReference type="ChEBI" id="CHEBI:57972"/>
        <dbReference type="ChEBI" id="CHEBI:58125"/>
        <dbReference type="EC" id="3.7.1.3"/>
    </reaction>
</comment>
<accession>A0A9P5MTS2</accession>
<reference evidence="7" key="2">
    <citation type="journal article" date="2020" name="Nat. Commun.">
        <title>Large-scale genome sequencing of mycorrhizal fungi provides insights into the early evolution of symbiotic traits.</title>
        <authorList>
            <person name="Miyauchi S."/>
            <person name="Kiss E."/>
            <person name="Kuo A."/>
            <person name="Drula E."/>
            <person name="Kohler A."/>
            <person name="Sanchez-Garcia M."/>
            <person name="Morin E."/>
            <person name="Andreopoulos B."/>
            <person name="Barry K.W."/>
            <person name="Bonito G."/>
            <person name="Buee M."/>
            <person name="Carver A."/>
            <person name="Chen C."/>
            <person name="Cichocki N."/>
            <person name="Clum A."/>
            <person name="Culley D."/>
            <person name="Crous P.W."/>
            <person name="Fauchery L."/>
            <person name="Girlanda M."/>
            <person name="Hayes R.D."/>
            <person name="Keri Z."/>
            <person name="LaButti K."/>
            <person name="Lipzen A."/>
            <person name="Lombard V."/>
            <person name="Magnuson J."/>
            <person name="Maillard F."/>
            <person name="Murat C."/>
            <person name="Nolan M."/>
            <person name="Ohm R.A."/>
            <person name="Pangilinan J."/>
            <person name="Pereira M.F."/>
            <person name="Perotto S."/>
            <person name="Peter M."/>
            <person name="Pfister S."/>
            <person name="Riley R."/>
            <person name="Sitrit Y."/>
            <person name="Stielow J.B."/>
            <person name="Szollosi G."/>
            <person name="Zifcakova L."/>
            <person name="Stursova M."/>
            <person name="Spatafora J.W."/>
            <person name="Tedersoo L."/>
            <person name="Vaario L.M."/>
            <person name="Yamada A."/>
            <person name="Yan M."/>
            <person name="Wang P."/>
            <person name="Xu J."/>
            <person name="Bruns T."/>
            <person name="Baldrian P."/>
            <person name="Vilgalys R."/>
            <person name="Dunand C."/>
            <person name="Henrissat B."/>
            <person name="Grigoriev I.V."/>
            <person name="Hibbett D."/>
            <person name="Nagy L.G."/>
            <person name="Martin F.M."/>
        </authorList>
    </citation>
    <scope>NUCLEOTIDE SEQUENCE</scope>
    <source>
        <strain evidence="7">Prilba</strain>
    </source>
</reference>
<comment type="subunit">
    <text evidence="4 5">Homodimer.</text>
</comment>
<feature type="binding site" evidence="4">
    <location>
        <position position="268"/>
    </location>
    <ligand>
        <name>pyridoxal 5'-phosphate</name>
        <dbReference type="ChEBI" id="CHEBI:597326"/>
    </ligand>
</feature>
<dbReference type="InterPro" id="IPR015424">
    <property type="entry name" value="PyrdxlP-dep_Trfase"/>
</dbReference>
<keyword evidence="1 4" id="KW-0662">Pyridine nucleotide biosynthesis</keyword>
<dbReference type="PANTHER" id="PTHR14084">
    <property type="entry name" value="KYNURENINASE"/>
    <property type="match status" value="1"/>
</dbReference>
<protein>
    <recommendedName>
        <fullName evidence="4 5">Kynureninase</fullName>
        <ecNumber evidence="4 5">3.7.1.3</ecNumber>
    </recommendedName>
    <alternativeName>
        <fullName evidence="4">Biosynthesis of nicotinic acid protein 5</fullName>
    </alternativeName>
    <alternativeName>
        <fullName evidence="4">L-kynurenine hydrolase</fullName>
    </alternativeName>
</protein>
<feature type="binding site" evidence="4">
    <location>
        <position position="102"/>
    </location>
    <ligand>
        <name>pyridoxal 5'-phosphate</name>
        <dbReference type="ChEBI" id="CHEBI:597326"/>
    </ligand>
</feature>
<dbReference type="EC" id="3.7.1.3" evidence="4 5"/>
<organism evidence="7 8">
    <name type="scientific">Russula ochroleuca</name>
    <dbReference type="NCBI Taxonomy" id="152965"/>
    <lineage>
        <taxon>Eukaryota</taxon>
        <taxon>Fungi</taxon>
        <taxon>Dikarya</taxon>
        <taxon>Basidiomycota</taxon>
        <taxon>Agaricomycotina</taxon>
        <taxon>Agaricomycetes</taxon>
        <taxon>Russulales</taxon>
        <taxon>Russulaceae</taxon>
        <taxon>Russula</taxon>
    </lineage>
</organism>
<dbReference type="Gene3D" id="3.90.1150.10">
    <property type="entry name" value="Aspartate Aminotransferase, domain 1"/>
    <property type="match status" value="1"/>
</dbReference>
<dbReference type="Pfam" id="PF00266">
    <property type="entry name" value="Aminotran_5"/>
    <property type="match status" value="1"/>
</dbReference>